<name>A0ABC8UBG7_9AQUA</name>
<comment type="caution">
    <text evidence="3">The sequence shown here is derived from an EMBL/GenBank/DDBJ whole genome shotgun (WGS) entry which is preliminary data.</text>
</comment>
<evidence type="ECO:0000256" key="2">
    <source>
        <dbReference type="ARBA" id="ARBA00023216"/>
    </source>
</evidence>
<dbReference type="SUPFAM" id="SSF47874">
    <property type="entry name" value="Annexin"/>
    <property type="match status" value="1"/>
</dbReference>
<dbReference type="AlphaFoldDB" id="A0ABC8UBG7"/>
<keyword evidence="4" id="KW-1185">Reference proteome</keyword>
<proteinExistence type="predicted"/>
<dbReference type="PRINTS" id="PR00196">
    <property type="entry name" value="ANNEXIN"/>
</dbReference>
<dbReference type="InterPro" id="IPR001464">
    <property type="entry name" value="Annexin"/>
</dbReference>
<reference evidence="3 4" key="1">
    <citation type="submission" date="2024-02" db="EMBL/GenBank/DDBJ databases">
        <authorList>
            <person name="Vignale AGUSTIN F."/>
            <person name="Sosa J E."/>
            <person name="Modenutti C."/>
        </authorList>
    </citation>
    <scope>NUCLEOTIDE SEQUENCE [LARGE SCALE GENOMIC DNA]</scope>
</reference>
<dbReference type="Gene3D" id="1.10.220.10">
    <property type="entry name" value="Annexin"/>
    <property type="match status" value="4"/>
</dbReference>
<gene>
    <name evidence="3" type="ORF">ILEXP_LOCUS49064</name>
</gene>
<evidence type="ECO:0008006" key="5">
    <source>
        <dbReference type="Google" id="ProtNLM"/>
    </source>
</evidence>
<dbReference type="Pfam" id="PF00191">
    <property type="entry name" value="Annexin"/>
    <property type="match status" value="3"/>
</dbReference>
<dbReference type="SMART" id="SM00335">
    <property type="entry name" value="ANX"/>
    <property type="match status" value="2"/>
</dbReference>
<dbReference type="InterPro" id="IPR037104">
    <property type="entry name" value="Annexin_sf"/>
</dbReference>
<dbReference type="PANTHER" id="PTHR10502">
    <property type="entry name" value="ANNEXIN"/>
    <property type="match status" value="1"/>
</dbReference>
<dbReference type="InterPro" id="IPR018502">
    <property type="entry name" value="Annexin_repeat"/>
</dbReference>
<dbReference type="PANTHER" id="PTHR10502:SF207">
    <property type="entry name" value="OS09G0368850 PROTEIN"/>
    <property type="match status" value="1"/>
</dbReference>
<sequence length="329" mass="36984">MASSSQAYGNYGVDCQYLNSYISGNGSMNKQKLVELLSGRNQQELKLIRQTYNALYNQDILHALSNIRSNDAFANVVYLRMSEPQDRDAEIVREALFGGRVNLNVLIEVVCTRSSSQLHSIKQAYRVHYNSQIEQDIAQKITGSFKEILLAAVRSSQKYAGRVDMSMAMCDAKTLYEAMESGSSVDWKTIMSLVGERNNEQIKAILFSYKELYGHEFSKFLKCTKCGRFGKDLRIVIRGIQSPEKFLAKQLRAALQSAVDAREVLIRIVVTRVEVDIRDTSNVFAAITGWSVGNLVRREFKSAGGRNTSSNKAYDQLVGEFLLGLLKHC</sequence>
<dbReference type="EMBL" id="CAUOFW020007407">
    <property type="protein sequence ID" value="CAK9179121.1"/>
    <property type="molecule type" value="Genomic_DNA"/>
</dbReference>
<keyword evidence="2" id="KW-0041">Annexin</keyword>
<evidence type="ECO:0000313" key="4">
    <source>
        <dbReference type="Proteomes" id="UP001642360"/>
    </source>
</evidence>
<keyword evidence="1" id="KW-0677">Repeat</keyword>
<evidence type="ECO:0000313" key="3">
    <source>
        <dbReference type="EMBL" id="CAK9179121.1"/>
    </source>
</evidence>
<protein>
    <recommendedName>
        <fullName evidence="5">Annexin</fullName>
    </recommendedName>
</protein>
<evidence type="ECO:0000256" key="1">
    <source>
        <dbReference type="ARBA" id="ARBA00022737"/>
    </source>
</evidence>
<dbReference type="Proteomes" id="UP001642360">
    <property type="component" value="Unassembled WGS sequence"/>
</dbReference>
<dbReference type="PROSITE" id="PS51897">
    <property type="entry name" value="ANNEXIN_2"/>
    <property type="match status" value="2"/>
</dbReference>
<accession>A0ABC8UBG7</accession>
<organism evidence="3 4">
    <name type="scientific">Ilex paraguariensis</name>
    <name type="common">yerba mate</name>
    <dbReference type="NCBI Taxonomy" id="185542"/>
    <lineage>
        <taxon>Eukaryota</taxon>
        <taxon>Viridiplantae</taxon>
        <taxon>Streptophyta</taxon>
        <taxon>Embryophyta</taxon>
        <taxon>Tracheophyta</taxon>
        <taxon>Spermatophyta</taxon>
        <taxon>Magnoliopsida</taxon>
        <taxon>eudicotyledons</taxon>
        <taxon>Gunneridae</taxon>
        <taxon>Pentapetalae</taxon>
        <taxon>asterids</taxon>
        <taxon>campanulids</taxon>
        <taxon>Aquifoliales</taxon>
        <taxon>Aquifoliaceae</taxon>
        <taxon>Ilex</taxon>
    </lineage>
</organism>
<dbReference type="GO" id="GO:0006950">
    <property type="term" value="P:response to stress"/>
    <property type="evidence" value="ECO:0007669"/>
    <property type="project" value="UniProtKB-ARBA"/>
</dbReference>